<keyword evidence="1" id="KW-1133">Transmembrane helix</keyword>
<organism evidence="3">
    <name type="scientific">Ignisphaera aggregans</name>
    <dbReference type="NCBI Taxonomy" id="334771"/>
    <lineage>
        <taxon>Archaea</taxon>
        <taxon>Thermoproteota</taxon>
        <taxon>Thermoprotei</taxon>
        <taxon>Desulfurococcales</taxon>
        <taxon>Desulfurococcaceae</taxon>
        <taxon>Ignisphaera</taxon>
    </lineage>
</organism>
<dbReference type="EMBL" id="DTAI01000129">
    <property type="protein sequence ID" value="HGN36787.1"/>
    <property type="molecule type" value="Genomic_DNA"/>
</dbReference>
<keyword evidence="1" id="KW-0472">Membrane</keyword>
<feature type="transmembrane region" description="Helical" evidence="1">
    <location>
        <begin position="6"/>
        <end position="26"/>
    </location>
</feature>
<gene>
    <name evidence="2" type="ORF">ENT87_04465</name>
    <name evidence="3" type="ORF">ENU30_01765</name>
</gene>
<feature type="transmembrane region" description="Helical" evidence="1">
    <location>
        <begin position="67"/>
        <end position="86"/>
    </location>
</feature>
<protein>
    <submittedName>
        <fullName evidence="3">Uncharacterized protein</fullName>
    </submittedName>
</protein>
<proteinExistence type="predicted"/>
<dbReference type="AlphaFoldDB" id="A0A7J3JNN8"/>
<dbReference type="EMBL" id="DTBZ01000045">
    <property type="protein sequence ID" value="HGQ17698.1"/>
    <property type="molecule type" value="Genomic_DNA"/>
</dbReference>
<name>A0A7J3JNN8_9CREN</name>
<feature type="transmembrane region" description="Helical" evidence="1">
    <location>
        <begin position="38"/>
        <end position="61"/>
    </location>
</feature>
<sequence>MDLYIALLLAVECISITAFAYLEALFIRVYRGVRLESVLVYAIFILFLLLSQFCSILSIIVSDSRTAAALYVATSSLALAGFILICTPSSNSMYIAIPIFIASPDILAGLLSTILILKRIAGRTKYFLTLLSLSYYIRGVSTLLTAAQGSPLLLLISEATRAIAVVLLSLHHTAQVLVYGKEEK</sequence>
<evidence type="ECO:0000256" key="1">
    <source>
        <dbReference type="SAM" id="Phobius"/>
    </source>
</evidence>
<evidence type="ECO:0000313" key="3">
    <source>
        <dbReference type="EMBL" id="HGQ17698.1"/>
    </source>
</evidence>
<keyword evidence="1" id="KW-0812">Transmembrane</keyword>
<comment type="caution">
    <text evidence="3">The sequence shown here is derived from an EMBL/GenBank/DDBJ whole genome shotgun (WGS) entry which is preliminary data.</text>
</comment>
<feature type="transmembrane region" description="Helical" evidence="1">
    <location>
        <begin position="93"/>
        <end position="115"/>
    </location>
</feature>
<accession>A0A7J3JNN8</accession>
<reference evidence="3" key="1">
    <citation type="journal article" date="2020" name="mSystems">
        <title>Genome- and Community-Level Interaction Insights into Carbon Utilization and Element Cycling Functions of Hydrothermarchaeota in Hydrothermal Sediment.</title>
        <authorList>
            <person name="Zhou Z."/>
            <person name="Liu Y."/>
            <person name="Xu W."/>
            <person name="Pan J."/>
            <person name="Luo Z.H."/>
            <person name="Li M."/>
        </authorList>
    </citation>
    <scope>NUCLEOTIDE SEQUENCE [LARGE SCALE GENOMIC DNA]</scope>
    <source>
        <strain evidence="2">SpSt-618</strain>
        <strain evidence="3">SpSt-657</strain>
    </source>
</reference>
<evidence type="ECO:0000313" key="2">
    <source>
        <dbReference type="EMBL" id="HGN36787.1"/>
    </source>
</evidence>